<keyword evidence="4 7" id="KW-0067">ATP-binding</keyword>
<evidence type="ECO:0000256" key="2">
    <source>
        <dbReference type="ARBA" id="ARBA00022448"/>
    </source>
</evidence>
<protein>
    <submittedName>
        <fullName evidence="7">ATP-binding cassette domain-containing protein</fullName>
    </submittedName>
</protein>
<evidence type="ECO:0000256" key="1">
    <source>
        <dbReference type="ARBA" id="ARBA00005417"/>
    </source>
</evidence>
<dbReference type="InterPro" id="IPR003439">
    <property type="entry name" value="ABC_transporter-like_ATP-bd"/>
</dbReference>
<dbReference type="SUPFAM" id="SSF52540">
    <property type="entry name" value="P-loop containing nucleoside triphosphate hydrolases"/>
    <property type="match status" value="1"/>
</dbReference>
<feature type="domain" description="ABC transporter" evidence="6">
    <location>
        <begin position="5"/>
        <end position="224"/>
    </location>
</feature>
<dbReference type="Pfam" id="PF00005">
    <property type="entry name" value="ABC_tran"/>
    <property type="match status" value="1"/>
</dbReference>
<dbReference type="GO" id="GO:0015807">
    <property type="term" value="P:L-amino acid transport"/>
    <property type="evidence" value="ECO:0007669"/>
    <property type="project" value="TreeGrafter"/>
</dbReference>
<dbReference type="PROSITE" id="PS50893">
    <property type="entry name" value="ABC_TRANSPORTER_2"/>
    <property type="match status" value="1"/>
</dbReference>
<proteinExistence type="inferred from homology"/>
<evidence type="ECO:0000256" key="4">
    <source>
        <dbReference type="ARBA" id="ARBA00022840"/>
    </source>
</evidence>
<sequence length="225" mass="23437">MTVELALHCARVRYGPLEALHGVDLVCPSARITALLGRNGSGRTTVLRALAGMAPLSAGRVVWRGADVTGTPAQVRARRGMFLVPDRGAVFGGLTVAENLALSSRTRNEPTGTETNPLPYPALSALLPRHAATLSGGEQRMLAVTRALLSPARVLLLDEPTSGMSPAHAARTYALLAAATREGRTVVVAETALSAPLADVTCVVHELRRGTVAFSGEPAEPGAPR</sequence>
<accession>A0A8T4ISC4</accession>
<dbReference type="PANTHER" id="PTHR43820">
    <property type="entry name" value="HIGH-AFFINITY BRANCHED-CHAIN AMINO ACID TRANSPORT ATP-BINDING PROTEIN LIVF"/>
    <property type="match status" value="1"/>
</dbReference>
<comment type="caution">
    <text evidence="7">The sequence shown here is derived from an EMBL/GenBank/DDBJ whole genome shotgun (WGS) entry which is preliminary data.</text>
</comment>
<dbReference type="InterPro" id="IPR027417">
    <property type="entry name" value="P-loop_NTPase"/>
</dbReference>
<dbReference type="SMART" id="SM00382">
    <property type="entry name" value="AAA"/>
    <property type="match status" value="1"/>
</dbReference>
<keyword evidence="2" id="KW-0813">Transport</keyword>
<dbReference type="InterPro" id="IPR003593">
    <property type="entry name" value="AAA+_ATPase"/>
</dbReference>
<dbReference type="PANTHER" id="PTHR43820:SF4">
    <property type="entry name" value="HIGH-AFFINITY BRANCHED-CHAIN AMINO ACID TRANSPORT ATP-BINDING PROTEIN LIVF"/>
    <property type="match status" value="1"/>
</dbReference>
<keyword evidence="8" id="KW-1185">Reference proteome</keyword>
<dbReference type="EMBL" id="JAGSMN010000303">
    <property type="protein sequence ID" value="MBR7674142.1"/>
    <property type="molecule type" value="Genomic_DNA"/>
</dbReference>
<dbReference type="Gene3D" id="3.40.50.300">
    <property type="entry name" value="P-loop containing nucleotide triphosphate hydrolases"/>
    <property type="match status" value="1"/>
</dbReference>
<gene>
    <name evidence="7" type="ORF">KDA82_14175</name>
</gene>
<dbReference type="InterPro" id="IPR052156">
    <property type="entry name" value="BCAA_Transport_ATP-bd_LivF"/>
</dbReference>
<organism evidence="7 8">
    <name type="scientific">Streptomyces daliensis</name>
    <dbReference type="NCBI Taxonomy" id="299421"/>
    <lineage>
        <taxon>Bacteria</taxon>
        <taxon>Bacillati</taxon>
        <taxon>Actinomycetota</taxon>
        <taxon>Actinomycetes</taxon>
        <taxon>Kitasatosporales</taxon>
        <taxon>Streptomycetaceae</taxon>
        <taxon>Streptomyces</taxon>
    </lineage>
</organism>
<dbReference type="GO" id="GO:0015658">
    <property type="term" value="F:branched-chain amino acid transmembrane transporter activity"/>
    <property type="evidence" value="ECO:0007669"/>
    <property type="project" value="TreeGrafter"/>
</dbReference>
<dbReference type="AlphaFoldDB" id="A0A8T4ISC4"/>
<evidence type="ECO:0000256" key="5">
    <source>
        <dbReference type="ARBA" id="ARBA00022970"/>
    </source>
</evidence>
<evidence type="ECO:0000313" key="8">
    <source>
        <dbReference type="Proteomes" id="UP000675554"/>
    </source>
</evidence>
<dbReference type="GO" id="GO:0005524">
    <property type="term" value="F:ATP binding"/>
    <property type="evidence" value="ECO:0007669"/>
    <property type="project" value="UniProtKB-KW"/>
</dbReference>
<dbReference type="Proteomes" id="UP000675554">
    <property type="component" value="Unassembled WGS sequence"/>
</dbReference>
<dbReference type="GO" id="GO:0016887">
    <property type="term" value="F:ATP hydrolysis activity"/>
    <property type="evidence" value="ECO:0007669"/>
    <property type="project" value="InterPro"/>
</dbReference>
<keyword evidence="3" id="KW-0547">Nucleotide-binding</keyword>
<comment type="similarity">
    <text evidence="1">Belongs to the ABC transporter superfamily.</text>
</comment>
<evidence type="ECO:0000313" key="7">
    <source>
        <dbReference type="EMBL" id="MBR7674142.1"/>
    </source>
</evidence>
<evidence type="ECO:0000259" key="6">
    <source>
        <dbReference type="PROSITE" id="PS50893"/>
    </source>
</evidence>
<evidence type="ECO:0000256" key="3">
    <source>
        <dbReference type="ARBA" id="ARBA00022741"/>
    </source>
</evidence>
<reference evidence="7" key="1">
    <citation type="submission" date="2021-04" db="EMBL/GenBank/DDBJ databases">
        <title>Sequencing of actinobacteria type strains.</title>
        <authorList>
            <person name="Nguyen G.-S."/>
            <person name="Wentzel A."/>
        </authorList>
    </citation>
    <scope>NUCLEOTIDE SEQUENCE</scope>
    <source>
        <strain evidence="7">DSM 42095</strain>
    </source>
</reference>
<name>A0A8T4ISC4_9ACTN</name>
<keyword evidence="5" id="KW-0029">Amino-acid transport</keyword>